<protein>
    <submittedName>
        <fullName evidence="2">Uncharacterized protein</fullName>
    </submittedName>
</protein>
<sequence>MPSVREGVGQTARRPFDEGTAVSTGRAHNYQVLGHYRSAPERARAENTYRIVAVGYVTLAGEVVEPLTCFAAT</sequence>
<organism evidence="2 3">
    <name type="scientific">Grifola frondosa</name>
    <name type="common">Maitake</name>
    <name type="synonym">Polyporus frondosus</name>
    <dbReference type="NCBI Taxonomy" id="5627"/>
    <lineage>
        <taxon>Eukaryota</taxon>
        <taxon>Fungi</taxon>
        <taxon>Dikarya</taxon>
        <taxon>Basidiomycota</taxon>
        <taxon>Agaricomycotina</taxon>
        <taxon>Agaricomycetes</taxon>
        <taxon>Polyporales</taxon>
        <taxon>Grifolaceae</taxon>
        <taxon>Grifola</taxon>
    </lineage>
</organism>
<evidence type="ECO:0000313" key="2">
    <source>
        <dbReference type="EMBL" id="OBZ77583.1"/>
    </source>
</evidence>
<comment type="caution">
    <text evidence="2">The sequence shown here is derived from an EMBL/GenBank/DDBJ whole genome shotgun (WGS) entry which is preliminary data.</text>
</comment>
<dbReference type="EMBL" id="LUGG01000002">
    <property type="protein sequence ID" value="OBZ77583.1"/>
    <property type="molecule type" value="Genomic_DNA"/>
</dbReference>
<reference evidence="2 3" key="1">
    <citation type="submission" date="2016-03" db="EMBL/GenBank/DDBJ databases">
        <title>Whole genome sequencing of Grifola frondosa 9006-11.</title>
        <authorList>
            <person name="Min B."/>
            <person name="Park H."/>
            <person name="Kim J.-G."/>
            <person name="Cho H."/>
            <person name="Oh Y.-L."/>
            <person name="Kong W.-S."/>
            <person name="Choi I.-G."/>
        </authorList>
    </citation>
    <scope>NUCLEOTIDE SEQUENCE [LARGE SCALE GENOMIC DNA]</scope>
    <source>
        <strain evidence="2 3">9006-11</strain>
    </source>
</reference>
<proteinExistence type="predicted"/>
<feature type="region of interest" description="Disordered" evidence="1">
    <location>
        <begin position="1"/>
        <end position="22"/>
    </location>
</feature>
<gene>
    <name evidence="2" type="ORF">A0H81_01741</name>
</gene>
<dbReference type="AlphaFoldDB" id="A0A1C7ML46"/>
<accession>A0A1C7ML46</accession>
<name>A0A1C7ML46_GRIFR</name>
<evidence type="ECO:0000313" key="3">
    <source>
        <dbReference type="Proteomes" id="UP000092993"/>
    </source>
</evidence>
<dbReference type="Proteomes" id="UP000092993">
    <property type="component" value="Unassembled WGS sequence"/>
</dbReference>
<evidence type="ECO:0000256" key="1">
    <source>
        <dbReference type="SAM" id="MobiDB-lite"/>
    </source>
</evidence>
<keyword evidence="3" id="KW-1185">Reference proteome</keyword>